<dbReference type="EMBL" id="GBXM01005362">
    <property type="protein sequence ID" value="JAI03216.1"/>
    <property type="molecule type" value="Transcribed_RNA"/>
</dbReference>
<protein>
    <submittedName>
        <fullName evidence="1">Uncharacterized protein</fullName>
    </submittedName>
</protein>
<dbReference type="AlphaFoldDB" id="A0A0E9XMY5"/>
<sequence>MVNTLSTLEISQVQCEMLSLPVRYFSNIYSVLQNLSF</sequence>
<reference evidence="1" key="2">
    <citation type="journal article" date="2015" name="Fish Shellfish Immunol.">
        <title>Early steps in the European eel (Anguilla anguilla)-Vibrio vulnificus interaction in the gills: Role of the RtxA13 toxin.</title>
        <authorList>
            <person name="Callol A."/>
            <person name="Pajuelo D."/>
            <person name="Ebbesson L."/>
            <person name="Teles M."/>
            <person name="MacKenzie S."/>
            <person name="Amaro C."/>
        </authorList>
    </citation>
    <scope>NUCLEOTIDE SEQUENCE</scope>
</reference>
<proteinExistence type="predicted"/>
<organism evidence="1">
    <name type="scientific">Anguilla anguilla</name>
    <name type="common">European freshwater eel</name>
    <name type="synonym">Muraena anguilla</name>
    <dbReference type="NCBI Taxonomy" id="7936"/>
    <lineage>
        <taxon>Eukaryota</taxon>
        <taxon>Metazoa</taxon>
        <taxon>Chordata</taxon>
        <taxon>Craniata</taxon>
        <taxon>Vertebrata</taxon>
        <taxon>Euteleostomi</taxon>
        <taxon>Actinopterygii</taxon>
        <taxon>Neopterygii</taxon>
        <taxon>Teleostei</taxon>
        <taxon>Anguilliformes</taxon>
        <taxon>Anguillidae</taxon>
        <taxon>Anguilla</taxon>
    </lineage>
</organism>
<name>A0A0E9XMY5_ANGAN</name>
<reference evidence="1" key="1">
    <citation type="submission" date="2014-11" db="EMBL/GenBank/DDBJ databases">
        <authorList>
            <person name="Amaro Gonzalez C."/>
        </authorList>
    </citation>
    <scope>NUCLEOTIDE SEQUENCE</scope>
</reference>
<evidence type="ECO:0000313" key="1">
    <source>
        <dbReference type="EMBL" id="JAI03216.1"/>
    </source>
</evidence>
<accession>A0A0E9XMY5</accession>